<dbReference type="SMART" id="SM00360">
    <property type="entry name" value="RRM"/>
    <property type="match status" value="3"/>
</dbReference>
<proteinExistence type="predicted"/>
<feature type="compositionally biased region" description="Basic and acidic residues" evidence="5">
    <location>
        <begin position="291"/>
        <end position="332"/>
    </location>
</feature>
<dbReference type="EMBL" id="JAWXYG010000012">
    <property type="protein sequence ID" value="KAK4258296.1"/>
    <property type="molecule type" value="Genomic_DNA"/>
</dbReference>
<evidence type="ECO:0000313" key="7">
    <source>
        <dbReference type="EMBL" id="KAK4258296.1"/>
    </source>
</evidence>
<accession>A0AAE1MFQ3</accession>
<dbReference type="Proteomes" id="UP001293593">
    <property type="component" value="Unassembled WGS sequence"/>
</dbReference>
<feature type="compositionally biased region" description="Basic and acidic residues" evidence="5">
    <location>
        <begin position="240"/>
        <end position="278"/>
    </location>
</feature>
<dbReference type="PANTHER" id="PTHR23139">
    <property type="entry name" value="RNA-BINDING PROTEIN"/>
    <property type="match status" value="1"/>
</dbReference>
<feature type="compositionally biased region" description="Basic and acidic residues" evidence="5">
    <location>
        <begin position="98"/>
        <end position="134"/>
    </location>
</feature>
<dbReference type="InterPro" id="IPR035979">
    <property type="entry name" value="RBD_domain_sf"/>
</dbReference>
<evidence type="ECO:0000256" key="4">
    <source>
        <dbReference type="PROSITE-ProRule" id="PRU00176"/>
    </source>
</evidence>
<feature type="domain" description="RRM" evidence="6">
    <location>
        <begin position="603"/>
        <end position="678"/>
    </location>
</feature>
<protein>
    <recommendedName>
        <fullName evidence="6">RRM domain-containing protein</fullName>
    </recommendedName>
</protein>
<dbReference type="GO" id="GO:0003723">
    <property type="term" value="F:RNA binding"/>
    <property type="evidence" value="ECO:0007669"/>
    <property type="project" value="UniProtKB-UniRule"/>
</dbReference>
<sequence length="997" mass="110542">MSRSERLKKHGKSNKLSCDKYDEEDVETAARTRPFSLEEILRRRKNKELLEEVKDSAKEAWNVSHGASSENVTDYFESGRVYKRDKILSSVVEKHVLKEPEKYSSRKKVEGTSRKEYNSTDGKDRGTYDSETKLSADLSNMGWINKNSKSDREMHGRRKNDGRVIDNSEYEAENKRIRDSTNRDKYLEIGREISQRKVKKTYLTVDDESPGEYKTERNHNKDTYDRGKRRKQSSDNSENVSEKKQHLDISSKDKHADGGGKYERKSKRKYDTVDEDKIQGGSAARKQYIGKSRDPEDQEKKERQESVKSHYEESMAKRRWSGRREHDERRTISPDLSPRAQRRTYNGEHKDLPAHSLKNRRSHSDADRGRVATNSSRSHYHRHSGSASGLGGYSPRKRKTEAAIKTPSPSKHSLEKKRAGWDLTPGGTDNSSAFQLSNIIISSAVHEVAAAASVDPVIVKPPVSHLYDSSTGKNADIDSVQLTQATRPMRRLYLENLPSSASEKAVMESLNNLLLHAGVNLIQGAQPCISCILHKDKGQALVEFIRAEDASAALSFDGSTLFGSTVKIRRPKDFVEVTTRDLERSVDADVTSTISDIVIDSPDKIFIGGVSKDISSEMLMEIAGAFGTLKAYHFGAEDTDEHCAFLEYADHSVTLKACAGLNGLKLAGKVLTVVQDMPNASSLENGGKLPSYQIPNHAKPLLCKASEILKIKDVFTAEALSSLSDVEIEETLEDVRLECARFGTVRSINVVKHSSDKNEASKSQVREDLNDVGYYGTAQKSECDNNNPESSHSEKTTYLAAESATTSGVECDNVSDGGRGADVDKRADQFSETESCQGEKDGGDATVEHVENKSIPDVTNLEHSSKDQSGVLDTLAADDICINVENKLVPNDTNAASSNPNASLGPELDGAKEVRSNEDLSDPNASLETELGGANEVKSNEGDTSDHVFEPGCVVVEFRRTEACCKAAHCLHGRFFDGRMVTVEYVALSLYKARFTK</sequence>
<feature type="domain" description="RRM" evidence="6">
    <location>
        <begin position="490"/>
        <end position="573"/>
    </location>
</feature>
<feature type="region of interest" description="Disordered" evidence="5">
    <location>
        <begin position="777"/>
        <end position="823"/>
    </location>
</feature>
<evidence type="ECO:0000313" key="8">
    <source>
        <dbReference type="Proteomes" id="UP001293593"/>
    </source>
</evidence>
<dbReference type="InterPro" id="IPR000504">
    <property type="entry name" value="RRM_dom"/>
</dbReference>
<keyword evidence="8" id="KW-1185">Reference proteome</keyword>
<evidence type="ECO:0000259" key="6">
    <source>
        <dbReference type="PROSITE" id="PS50102"/>
    </source>
</evidence>
<keyword evidence="2 4" id="KW-0694">RNA-binding</keyword>
<feature type="compositionally biased region" description="Polar residues" evidence="5">
    <location>
        <begin position="891"/>
        <end position="902"/>
    </location>
</feature>
<dbReference type="PROSITE" id="PS50102">
    <property type="entry name" value="RRM"/>
    <property type="match status" value="2"/>
</dbReference>
<dbReference type="GO" id="GO:0006397">
    <property type="term" value="P:mRNA processing"/>
    <property type="evidence" value="ECO:0007669"/>
    <property type="project" value="UniProtKB-KW"/>
</dbReference>
<evidence type="ECO:0000256" key="2">
    <source>
        <dbReference type="ARBA" id="ARBA00022884"/>
    </source>
</evidence>
<feature type="compositionally biased region" description="Basic residues" evidence="5">
    <location>
        <begin position="1"/>
        <end position="13"/>
    </location>
</feature>
<feature type="compositionally biased region" description="Basic and acidic residues" evidence="5">
    <location>
        <begin position="148"/>
        <end position="195"/>
    </location>
</feature>
<dbReference type="Gene3D" id="3.30.70.330">
    <property type="match status" value="4"/>
</dbReference>
<feature type="region of interest" description="Disordered" evidence="5">
    <location>
        <begin position="1"/>
        <end position="23"/>
    </location>
</feature>
<evidence type="ECO:0000256" key="3">
    <source>
        <dbReference type="ARBA" id="ARBA00023187"/>
    </source>
</evidence>
<feature type="compositionally biased region" description="Polar residues" evidence="5">
    <location>
        <begin position="778"/>
        <end position="790"/>
    </location>
</feature>
<dbReference type="InterPro" id="IPR012677">
    <property type="entry name" value="Nucleotide-bd_a/b_plait_sf"/>
</dbReference>
<dbReference type="GO" id="GO:0008380">
    <property type="term" value="P:RNA splicing"/>
    <property type="evidence" value="ECO:0007669"/>
    <property type="project" value="UniProtKB-KW"/>
</dbReference>
<dbReference type="SUPFAM" id="SSF54928">
    <property type="entry name" value="RNA-binding domain, RBD"/>
    <property type="match status" value="3"/>
</dbReference>
<dbReference type="FunFam" id="3.30.70.330:FF:000879">
    <property type="entry name" value="Splicing factor U2af large subunit A"/>
    <property type="match status" value="1"/>
</dbReference>
<feature type="region of interest" description="Disordered" evidence="5">
    <location>
        <begin position="890"/>
        <end position="909"/>
    </location>
</feature>
<feature type="region of interest" description="Disordered" evidence="5">
    <location>
        <begin position="98"/>
        <end position="426"/>
    </location>
</feature>
<gene>
    <name evidence="7" type="ORF">QN277_007757</name>
</gene>
<reference evidence="7" key="1">
    <citation type="submission" date="2023-10" db="EMBL/GenBank/DDBJ databases">
        <title>Chromosome-level genome of the transformable northern wattle, Acacia crassicarpa.</title>
        <authorList>
            <person name="Massaro I."/>
            <person name="Sinha N.R."/>
            <person name="Poethig S."/>
            <person name="Leichty A.R."/>
        </authorList>
    </citation>
    <scope>NUCLEOTIDE SEQUENCE</scope>
    <source>
        <strain evidence="7">Acra3RX</strain>
        <tissue evidence="7">Leaf</tissue>
    </source>
</reference>
<feature type="compositionally biased region" description="Basic and acidic residues" evidence="5">
    <location>
        <begin position="211"/>
        <end position="226"/>
    </location>
</feature>
<dbReference type="AlphaFoldDB" id="A0AAE1MFQ3"/>
<dbReference type="Pfam" id="PF00076">
    <property type="entry name" value="RRM_1"/>
    <property type="match status" value="1"/>
</dbReference>
<keyword evidence="3" id="KW-0508">mRNA splicing</keyword>
<comment type="caution">
    <text evidence="7">The sequence shown here is derived from an EMBL/GenBank/DDBJ whole genome shotgun (WGS) entry which is preliminary data.</text>
</comment>
<evidence type="ECO:0000256" key="5">
    <source>
        <dbReference type="SAM" id="MobiDB-lite"/>
    </source>
</evidence>
<name>A0AAE1MFQ3_9FABA</name>
<keyword evidence="1" id="KW-0507">mRNA processing</keyword>
<organism evidence="7 8">
    <name type="scientific">Acacia crassicarpa</name>
    <name type="common">northern wattle</name>
    <dbReference type="NCBI Taxonomy" id="499986"/>
    <lineage>
        <taxon>Eukaryota</taxon>
        <taxon>Viridiplantae</taxon>
        <taxon>Streptophyta</taxon>
        <taxon>Embryophyta</taxon>
        <taxon>Tracheophyta</taxon>
        <taxon>Spermatophyta</taxon>
        <taxon>Magnoliopsida</taxon>
        <taxon>eudicotyledons</taxon>
        <taxon>Gunneridae</taxon>
        <taxon>Pentapetalae</taxon>
        <taxon>rosids</taxon>
        <taxon>fabids</taxon>
        <taxon>Fabales</taxon>
        <taxon>Fabaceae</taxon>
        <taxon>Caesalpinioideae</taxon>
        <taxon>mimosoid clade</taxon>
        <taxon>Acacieae</taxon>
        <taxon>Acacia</taxon>
    </lineage>
</organism>
<evidence type="ECO:0000256" key="1">
    <source>
        <dbReference type="ARBA" id="ARBA00022664"/>
    </source>
</evidence>
<feature type="region of interest" description="Disordered" evidence="5">
    <location>
        <begin position="914"/>
        <end position="944"/>
    </location>
</feature>